<keyword evidence="2" id="KW-0238">DNA-binding</keyword>
<reference evidence="5" key="1">
    <citation type="journal article" date="2015" name="Nature">
        <title>Complex archaea that bridge the gap between prokaryotes and eukaryotes.</title>
        <authorList>
            <person name="Spang A."/>
            <person name="Saw J.H."/>
            <person name="Jorgensen S.L."/>
            <person name="Zaremba-Niedzwiedzka K."/>
            <person name="Martijn J."/>
            <person name="Lind A.E."/>
            <person name="van Eijk R."/>
            <person name="Schleper C."/>
            <person name="Guy L."/>
            <person name="Ettema T.J."/>
        </authorList>
    </citation>
    <scope>NUCLEOTIDE SEQUENCE</scope>
</reference>
<dbReference type="PANTHER" id="PTHR40661:SF3">
    <property type="entry name" value="FELS-1 PROPHAGE TRANSCRIPTIONAL REGULATOR"/>
    <property type="match status" value="1"/>
</dbReference>
<dbReference type="SUPFAM" id="SSF47413">
    <property type="entry name" value="lambda repressor-like DNA-binding domains"/>
    <property type="match status" value="1"/>
</dbReference>
<keyword evidence="3" id="KW-0804">Transcription</keyword>
<dbReference type="Gene3D" id="1.10.260.40">
    <property type="entry name" value="lambda repressor-like DNA-binding domains"/>
    <property type="match status" value="1"/>
</dbReference>
<dbReference type="Pfam" id="PF00717">
    <property type="entry name" value="Peptidase_S24"/>
    <property type="match status" value="1"/>
</dbReference>
<dbReference type="InterPro" id="IPR039418">
    <property type="entry name" value="LexA-like"/>
</dbReference>
<dbReference type="InterPro" id="IPR036286">
    <property type="entry name" value="LexA/Signal_pep-like_sf"/>
</dbReference>
<keyword evidence="1" id="KW-0805">Transcription regulation</keyword>
<proteinExistence type="predicted"/>
<accession>A0A0F9DJ07</accession>
<evidence type="ECO:0000256" key="2">
    <source>
        <dbReference type="ARBA" id="ARBA00023125"/>
    </source>
</evidence>
<gene>
    <name evidence="5" type="ORF">LCGC14_2192850</name>
</gene>
<dbReference type="SMART" id="SM00530">
    <property type="entry name" value="HTH_XRE"/>
    <property type="match status" value="1"/>
</dbReference>
<evidence type="ECO:0000256" key="1">
    <source>
        <dbReference type="ARBA" id="ARBA00023015"/>
    </source>
</evidence>
<evidence type="ECO:0000313" key="5">
    <source>
        <dbReference type="EMBL" id="KKL61683.1"/>
    </source>
</evidence>
<dbReference type="EMBL" id="LAZR01028744">
    <property type="protein sequence ID" value="KKL61683.1"/>
    <property type="molecule type" value="Genomic_DNA"/>
</dbReference>
<dbReference type="SUPFAM" id="SSF51306">
    <property type="entry name" value="LexA/Signal peptidase"/>
    <property type="match status" value="1"/>
</dbReference>
<dbReference type="InterPro" id="IPR015927">
    <property type="entry name" value="Peptidase_S24_S26A/B/C"/>
</dbReference>
<dbReference type="Gene3D" id="2.10.109.10">
    <property type="entry name" value="Umud Fragment, subunit A"/>
    <property type="match status" value="1"/>
</dbReference>
<organism evidence="5">
    <name type="scientific">marine sediment metagenome</name>
    <dbReference type="NCBI Taxonomy" id="412755"/>
    <lineage>
        <taxon>unclassified sequences</taxon>
        <taxon>metagenomes</taxon>
        <taxon>ecological metagenomes</taxon>
    </lineage>
</organism>
<dbReference type="AlphaFoldDB" id="A0A0F9DJ07"/>
<dbReference type="InterPro" id="IPR001387">
    <property type="entry name" value="Cro/C1-type_HTH"/>
</dbReference>
<sequence>MSLGELIRGRRKQAELTLAVVAQRVGISKPYLSNIETDKLKNPPSDPVLAGLEQELGFAQGELARVAHLARTPADVRQEHENLSAEVEKLRGMIDRFLAGEAQTSGSARELGQASGALSSAREASGGGGGNISPAITAGRAIPIIYSVAAGYPYHFTDLDYPPSVADEYVRCPDVHDPQAFAARVVGDSMAPKYNEGDLVIFAPNAAPRNGDDCFVRFADDESTTFKRFCLRPDGKVRLEPLNDSYPIEVYDREDITGLWPAVMRVERLRKP</sequence>
<name>A0A0F9DJ07_9ZZZZ</name>
<dbReference type="PANTHER" id="PTHR40661">
    <property type="match status" value="1"/>
</dbReference>
<dbReference type="PROSITE" id="PS50943">
    <property type="entry name" value="HTH_CROC1"/>
    <property type="match status" value="1"/>
</dbReference>
<evidence type="ECO:0000259" key="4">
    <source>
        <dbReference type="PROSITE" id="PS50943"/>
    </source>
</evidence>
<protein>
    <recommendedName>
        <fullName evidence="4">HTH cro/C1-type domain-containing protein</fullName>
    </recommendedName>
</protein>
<evidence type="ECO:0000256" key="3">
    <source>
        <dbReference type="ARBA" id="ARBA00023163"/>
    </source>
</evidence>
<feature type="domain" description="HTH cro/C1-type" evidence="4">
    <location>
        <begin position="7"/>
        <end position="63"/>
    </location>
</feature>
<dbReference type="InterPro" id="IPR010982">
    <property type="entry name" value="Lambda_DNA-bd_dom_sf"/>
</dbReference>
<dbReference type="CDD" id="cd00093">
    <property type="entry name" value="HTH_XRE"/>
    <property type="match status" value="1"/>
</dbReference>
<dbReference type="Pfam" id="PF13560">
    <property type="entry name" value="HTH_31"/>
    <property type="match status" value="1"/>
</dbReference>
<comment type="caution">
    <text evidence="5">The sequence shown here is derived from an EMBL/GenBank/DDBJ whole genome shotgun (WGS) entry which is preliminary data.</text>
</comment>
<dbReference type="CDD" id="cd06529">
    <property type="entry name" value="S24_LexA-like"/>
    <property type="match status" value="1"/>
</dbReference>
<dbReference type="GO" id="GO:0003677">
    <property type="term" value="F:DNA binding"/>
    <property type="evidence" value="ECO:0007669"/>
    <property type="project" value="UniProtKB-KW"/>
</dbReference>